<organism evidence="1">
    <name type="scientific">Fusarium oxysporum (strain Fo5176)</name>
    <name type="common">Fusarium vascular wilt</name>
    <dbReference type="NCBI Taxonomy" id="660025"/>
    <lineage>
        <taxon>Eukaryota</taxon>
        <taxon>Fungi</taxon>
        <taxon>Dikarya</taxon>
        <taxon>Ascomycota</taxon>
        <taxon>Pezizomycotina</taxon>
        <taxon>Sordariomycetes</taxon>
        <taxon>Hypocreomycetidae</taxon>
        <taxon>Hypocreales</taxon>
        <taxon>Nectriaceae</taxon>
        <taxon>Fusarium</taxon>
        <taxon>Fusarium oxysporum species complex</taxon>
    </lineage>
</organism>
<comment type="caution">
    <text evidence="1">The sequence shown here is derived from an EMBL/GenBank/DDBJ whole genome shotgun (WGS) entry which is preliminary data.</text>
</comment>
<name>F9FTV5_FUSOF</name>
<gene>
    <name evidence="1" type="ORF">FOXB_09836</name>
</gene>
<dbReference type="EMBL" id="AFQF01002621">
    <property type="protein sequence ID" value="EGU79669.1"/>
    <property type="molecule type" value="Genomic_DNA"/>
</dbReference>
<proteinExistence type="predicted"/>
<protein>
    <submittedName>
        <fullName evidence="1">Uncharacterized protein</fullName>
    </submittedName>
</protein>
<evidence type="ECO:0000313" key="1">
    <source>
        <dbReference type="EMBL" id="EGU79669.1"/>
    </source>
</evidence>
<sequence length="28" mass="3235">MSWVKVSELEESHRVLEKTSSFIKTGEP</sequence>
<reference evidence="1" key="1">
    <citation type="journal article" date="2012" name="Mol. Plant Microbe Interact.">
        <title>A highly conserved effector in Fusarium oxysporum is required for full virulence on Arabidopsis.</title>
        <authorList>
            <person name="Thatcher L.F."/>
            <person name="Gardiner D.M."/>
            <person name="Kazan K."/>
            <person name="Manners J."/>
        </authorList>
    </citation>
    <scope>NUCLEOTIDE SEQUENCE [LARGE SCALE GENOMIC DNA]</scope>
    <source>
        <strain evidence="1">Fo5176</strain>
    </source>
</reference>
<accession>F9FTV5</accession>
<dbReference type="AlphaFoldDB" id="F9FTV5"/>